<reference evidence="2 3" key="1">
    <citation type="submission" date="2024-05" db="EMBL/GenBank/DDBJ databases">
        <authorList>
            <person name="Wallberg A."/>
        </authorList>
    </citation>
    <scope>NUCLEOTIDE SEQUENCE [LARGE SCALE GENOMIC DNA]</scope>
</reference>
<keyword evidence="3" id="KW-1185">Reference proteome</keyword>
<dbReference type="EMBL" id="CAXKWB010003888">
    <property type="protein sequence ID" value="CAL4070903.1"/>
    <property type="molecule type" value="Genomic_DNA"/>
</dbReference>
<name>A0AAV2Q4C0_MEGNR</name>
<organism evidence="2 3">
    <name type="scientific">Meganyctiphanes norvegica</name>
    <name type="common">Northern krill</name>
    <name type="synonym">Thysanopoda norvegica</name>
    <dbReference type="NCBI Taxonomy" id="48144"/>
    <lineage>
        <taxon>Eukaryota</taxon>
        <taxon>Metazoa</taxon>
        <taxon>Ecdysozoa</taxon>
        <taxon>Arthropoda</taxon>
        <taxon>Crustacea</taxon>
        <taxon>Multicrustacea</taxon>
        <taxon>Malacostraca</taxon>
        <taxon>Eumalacostraca</taxon>
        <taxon>Eucarida</taxon>
        <taxon>Euphausiacea</taxon>
        <taxon>Euphausiidae</taxon>
        <taxon>Meganyctiphanes</taxon>
    </lineage>
</organism>
<gene>
    <name evidence="2" type="ORF">MNOR_LOCUS8375</name>
</gene>
<keyword evidence="1" id="KW-1133">Transmembrane helix</keyword>
<accession>A0AAV2Q4C0</accession>
<feature type="transmembrane region" description="Helical" evidence="1">
    <location>
        <begin position="21"/>
        <end position="39"/>
    </location>
</feature>
<evidence type="ECO:0000313" key="2">
    <source>
        <dbReference type="EMBL" id="CAL4070903.1"/>
    </source>
</evidence>
<proteinExistence type="predicted"/>
<evidence type="ECO:0000256" key="1">
    <source>
        <dbReference type="SAM" id="Phobius"/>
    </source>
</evidence>
<protein>
    <submittedName>
        <fullName evidence="2">Uncharacterized protein</fullName>
    </submittedName>
</protein>
<dbReference type="AlphaFoldDB" id="A0AAV2Q4C0"/>
<keyword evidence="1" id="KW-0812">Transmembrane</keyword>
<feature type="transmembrane region" description="Helical" evidence="1">
    <location>
        <begin position="45"/>
        <end position="69"/>
    </location>
</feature>
<sequence length="122" mass="13431">MKEGNTHAKLNRYRDNKIAQAIICFHLILITVGLISKYIDLADIYGVILILVSVFLISFILTITAAIVLHCGNTNSNVGALKTFIVLGSMTYSCFDVYAGGFPVVRQRIQEIEQGPPTVDPM</sequence>
<keyword evidence="1" id="KW-0472">Membrane</keyword>
<evidence type="ECO:0000313" key="3">
    <source>
        <dbReference type="Proteomes" id="UP001497623"/>
    </source>
</evidence>
<dbReference type="Proteomes" id="UP001497623">
    <property type="component" value="Unassembled WGS sequence"/>
</dbReference>
<comment type="caution">
    <text evidence="2">The sequence shown here is derived from an EMBL/GenBank/DDBJ whole genome shotgun (WGS) entry which is preliminary data.</text>
</comment>